<evidence type="ECO:0000313" key="7">
    <source>
        <dbReference type="Proteomes" id="UP000214975"/>
    </source>
</evidence>
<dbReference type="InterPro" id="IPR002731">
    <property type="entry name" value="ATPase_BadF"/>
</dbReference>
<accession>A0A223I1Q4</accession>
<evidence type="ECO:0000256" key="4">
    <source>
        <dbReference type="ARBA" id="ARBA00023014"/>
    </source>
</evidence>
<dbReference type="InterPro" id="IPR051805">
    <property type="entry name" value="Dehydratase_Activator_Redct"/>
</dbReference>
<dbReference type="InterPro" id="IPR043129">
    <property type="entry name" value="ATPase_NBD"/>
</dbReference>
<dbReference type="Gene3D" id="3.40.50.11890">
    <property type="match status" value="1"/>
</dbReference>
<name>A0A223I1Q4_THETR</name>
<dbReference type="InterPro" id="IPR008275">
    <property type="entry name" value="CoA_E_activase_dom"/>
</dbReference>
<dbReference type="InterPro" id="IPR010327">
    <property type="entry name" value="FldB/FldC_alpha/beta"/>
</dbReference>
<dbReference type="PANTHER" id="PTHR32329">
    <property type="entry name" value="BIFUNCTIONAL PROTEIN [INCLUDES 2-HYDROXYACYL-COA DEHYDRATASE (N-TER) AND ITS ACTIVATOR DOMAIN (C_TERM)-RELATED"/>
    <property type="match status" value="1"/>
</dbReference>
<keyword evidence="2" id="KW-0479">Metal-binding</keyword>
<dbReference type="Pfam" id="PF06050">
    <property type="entry name" value="HGD-D"/>
    <property type="match status" value="2"/>
</dbReference>
<evidence type="ECO:0000313" key="6">
    <source>
        <dbReference type="EMBL" id="AST58577.1"/>
    </source>
</evidence>
<comment type="cofactor">
    <cofactor evidence="1">
        <name>[4Fe-4S] cluster</name>
        <dbReference type="ChEBI" id="CHEBI:49883"/>
    </cofactor>
</comment>
<evidence type="ECO:0000256" key="3">
    <source>
        <dbReference type="ARBA" id="ARBA00023004"/>
    </source>
</evidence>
<dbReference type="Pfam" id="PF01869">
    <property type="entry name" value="BcrAD_BadFG"/>
    <property type="match status" value="1"/>
</dbReference>
<proteinExistence type="predicted"/>
<sequence>MIIGYICKYTPVKLLESMSIECVRIEPSYIDNGITEAHMHPNVCTYVKGVLTEVFKGGYDGIILVNCCDSVRRLYDVLKNAENGKMIYMLDLPRKSGDQSVAMYASEIKKLIQTFTDFYGKKFNVQDFIRYISTEQENAGQFNIPNGNDGIRLAIMGARCNSSLIDLLKNAGADEVLNYTCTGDLLNYMPLPDFAAGEQDIIEWYAESLIRSIPCMRMADIDRRRDMLKDIMANVNGIVYHTIKFCEFYSYEYSYIKDNCRFPILKIETDFTHGSEGQLITRIGAFVESLKGSNNKVERPSHGTSKTIVAGIDSGSLSTDVVILDEDCNILSYSIVPTGASIVDSANKAFSQSLKRAGIAPQDVSFIVSTGYGRINIPFANKQVTEITCHGKGAYFLNSNIRTIIDIGGQDSKVIRLDEDGNVVDFVMNDRCSAGTGRFLEVMARALEIPLEKMGEEAQKATEDISITSICTVFAESEVISLIAQNKKRADIIKGLHNSVASKTVGLLDRLGRKGAYMMTGGVAKNRGVVEAIEQRIGDKVHIPAEPQLVGALGAAILALQEIKVKHVK</sequence>
<protein>
    <submittedName>
        <fullName evidence="6">3-hydroxyacyl-ACP dehydratase</fullName>
    </submittedName>
</protein>
<dbReference type="EMBL" id="CP016893">
    <property type="protein sequence ID" value="AST58577.1"/>
    <property type="molecule type" value="Genomic_DNA"/>
</dbReference>
<dbReference type="Proteomes" id="UP000214975">
    <property type="component" value="Chromosome"/>
</dbReference>
<evidence type="ECO:0000256" key="1">
    <source>
        <dbReference type="ARBA" id="ARBA00001966"/>
    </source>
</evidence>
<reference evidence="6 7" key="1">
    <citation type="submission" date="2016-08" db="EMBL/GenBank/DDBJ databases">
        <title>A novel genetic cassette of butanologenic Thermoanaerobacterium thermosaccharolyticum that directly convert cellulose to butanol.</title>
        <authorList>
            <person name="Li T."/>
            <person name="He J."/>
        </authorList>
    </citation>
    <scope>NUCLEOTIDE SEQUENCE [LARGE SCALE GENOMIC DNA]</scope>
    <source>
        <strain evidence="6 7">TG57</strain>
    </source>
</reference>
<dbReference type="Gene3D" id="3.30.420.40">
    <property type="match status" value="2"/>
</dbReference>
<gene>
    <name evidence="6" type="ORF">Thert_02746</name>
</gene>
<dbReference type="NCBIfam" id="TIGR00241">
    <property type="entry name" value="CoA_E_activ"/>
    <property type="match status" value="1"/>
</dbReference>
<organism evidence="6 7">
    <name type="scientific">Thermoanaerobacterium thermosaccharolyticum</name>
    <name type="common">Clostridium thermosaccharolyticum</name>
    <dbReference type="NCBI Taxonomy" id="1517"/>
    <lineage>
        <taxon>Bacteria</taxon>
        <taxon>Bacillati</taxon>
        <taxon>Bacillota</taxon>
        <taxon>Clostridia</taxon>
        <taxon>Thermoanaerobacterales</taxon>
        <taxon>Thermoanaerobacteraceae</taxon>
        <taxon>Thermoanaerobacterium</taxon>
    </lineage>
</organism>
<evidence type="ECO:0000259" key="5">
    <source>
        <dbReference type="Pfam" id="PF01869"/>
    </source>
</evidence>
<dbReference type="SUPFAM" id="SSF53067">
    <property type="entry name" value="Actin-like ATPase domain"/>
    <property type="match status" value="1"/>
</dbReference>
<dbReference type="GO" id="GO:0046872">
    <property type="term" value="F:metal ion binding"/>
    <property type="evidence" value="ECO:0007669"/>
    <property type="project" value="UniProtKB-KW"/>
</dbReference>
<feature type="domain" description="ATPase BadF/BadG/BcrA/BcrD type" evidence="5">
    <location>
        <begin position="311"/>
        <end position="559"/>
    </location>
</feature>
<dbReference type="GO" id="GO:0051536">
    <property type="term" value="F:iron-sulfur cluster binding"/>
    <property type="evidence" value="ECO:0007669"/>
    <property type="project" value="UniProtKB-KW"/>
</dbReference>
<keyword evidence="4" id="KW-0411">Iron-sulfur</keyword>
<dbReference type="AlphaFoldDB" id="A0A223I1Q4"/>
<dbReference type="CDD" id="cd24036">
    <property type="entry name" value="ASKHA_NBD_BcrAD_BadFG_HgdC_HadI"/>
    <property type="match status" value="1"/>
</dbReference>
<dbReference type="Gene3D" id="3.40.50.11900">
    <property type="match status" value="1"/>
</dbReference>
<dbReference type="RefSeq" id="WP_094397805.1">
    <property type="nucleotide sequence ID" value="NZ_CP016893.1"/>
</dbReference>
<dbReference type="PANTHER" id="PTHR32329:SF2">
    <property type="entry name" value="BIFUNCTIONAL PROTEIN [INCLUDES 2-HYDROXYACYL-COA DEHYDRATASE (N-TER) AND ITS ACTIVATOR DOMAIN (C_TERM)"/>
    <property type="match status" value="1"/>
</dbReference>
<keyword evidence="3" id="KW-0408">Iron</keyword>
<evidence type="ECO:0000256" key="2">
    <source>
        <dbReference type="ARBA" id="ARBA00022723"/>
    </source>
</evidence>